<organism evidence="15 16">
    <name type="scientific">Herbaspirillum lusitanum</name>
    <dbReference type="NCBI Taxonomy" id="213312"/>
    <lineage>
        <taxon>Bacteria</taxon>
        <taxon>Pseudomonadati</taxon>
        <taxon>Pseudomonadota</taxon>
        <taxon>Betaproteobacteria</taxon>
        <taxon>Burkholderiales</taxon>
        <taxon>Oxalobacteraceae</taxon>
        <taxon>Herbaspirillum</taxon>
    </lineage>
</organism>
<dbReference type="InterPro" id="IPR012910">
    <property type="entry name" value="Plug_dom"/>
</dbReference>
<evidence type="ECO:0000256" key="3">
    <source>
        <dbReference type="ARBA" id="ARBA00022448"/>
    </source>
</evidence>
<keyword evidence="6 12" id="KW-0812">Transmembrane</keyword>
<dbReference type="InterPro" id="IPR010105">
    <property type="entry name" value="TonB_sidphr_rcpt"/>
</dbReference>
<keyword evidence="10 15" id="KW-0675">Receptor</keyword>
<comment type="similarity">
    <text evidence="2 12 13">Belongs to the TonB-dependent receptor family.</text>
</comment>
<evidence type="ECO:0000256" key="2">
    <source>
        <dbReference type="ARBA" id="ARBA00009810"/>
    </source>
</evidence>
<reference evidence="15 16" key="1">
    <citation type="journal article" date="2024" name="Chem. Sci.">
        <title>Discovery of megapolipeptins by genome mining of a Burkholderiales bacteria collection.</title>
        <authorList>
            <person name="Paulo B.S."/>
            <person name="Recchia M.J.J."/>
            <person name="Lee S."/>
            <person name="Fergusson C.H."/>
            <person name="Romanowski S.B."/>
            <person name="Hernandez A."/>
            <person name="Krull N."/>
            <person name="Liu D.Y."/>
            <person name="Cavanagh H."/>
            <person name="Bos A."/>
            <person name="Gray C.A."/>
            <person name="Murphy B.T."/>
            <person name="Linington R.G."/>
            <person name="Eustaquio A.S."/>
        </authorList>
    </citation>
    <scope>NUCLEOTIDE SEQUENCE [LARGE SCALE GENOMIC DNA]</scope>
    <source>
        <strain evidence="15 16">RL21-008-BIB-A</strain>
    </source>
</reference>
<dbReference type="EMBL" id="JAQQFM010000001">
    <property type="protein sequence ID" value="MFL9923087.1"/>
    <property type="molecule type" value="Genomic_DNA"/>
</dbReference>
<dbReference type="RefSeq" id="WP_408154367.1">
    <property type="nucleotide sequence ID" value="NZ_JAQQFM010000001.1"/>
</dbReference>
<feature type="domain" description="Secretin/TonB short N-terminal" evidence="14">
    <location>
        <begin position="80"/>
        <end position="131"/>
    </location>
</feature>
<comment type="subcellular location">
    <subcellularLocation>
        <location evidence="1 12">Cell outer membrane</location>
        <topology evidence="1 12">Multi-pass membrane protein</topology>
    </subcellularLocation>
</comment>
<sequence>MHQTHHTHHHLAHPRQRRSRVLISIQLTLAALAAMTADANFNQAQAQVAVTANAAEALRFDVPAGPLASALNRVADQANILLSAPGALTAGKISPGVQGMQTPEAALRAVLAGSGLDAARQGDGSWSIRAVGAAGQQGTLPAVTVVGEKGVLDPYAGGQVARGSRVGALGNRAVMDTPFSISSYTAELIENQQARSVIDVLQNDPSVVIGWPRDSYVDQFNIRGFSVLGEDFTYDGLFGIVPPAKIPVEIVERVEVLRGTSAFLRGITPLATIGGAVNLVPKRATDEPLTRLTTTYDSTSNIGEHLDVGRRFGDHQQFGVRVNAVYRNGNTLRSGSDKEMGTLAIATDYRGDKLRLSFDAGYDTLDVKRGEYWYFLDSSNFAIPSAPNNRVNTSQAWNKVSSTTAYAMGRAEFDLTQDTTAWLAVGGQHYRQRGHLPEPIITNSAGDYTEYFQYRGLDRHSVTGDAGMRSKFDLGGVRHVLSLSATALHQDVYGDRVYVGEVNSNINNPVYVAEPNFLANPAVAQRMNDLPLQSRSNFNSLALADDISLFDGRLMFMGGVRHQRVGASSYFRGTQLSTYDKSALTTGLGVVVKPIDNLSLYANYMEALNQGPTAPTGTSNAGMIFAPYKSKQYELGMKYELGSRLLATLSLFQIAKPNGQTNAQTLLYSLDGEQRNRGLELGVSGEAARGVRLLGGLMLLDARLTSTEGGVNDGKRASGAPRYNLRMGSEWDLDTLPGATLTSRVNHAGMQYVDSANLQSIPSWTTVDLGGRYSFRLKSGQAVTVRADVRNLFNKSYWASSIGAWLNAGAGRTLTLSAAVDF</sequence>
<keyword evidence="8 13" id="KW-0798">TonB box</keyword>
<dbReference type="InterPro" id="IPR011662">
    <property type="entry name" value="Secretin/TonB_short_N"/>
</dbReference>
<gene>
    <name evidence="15" type="ORF">PQR62_02335</name>
</gene>
<evidence type="ECO:0000256" key="7">
    <source>
        <dbReference type="ARBA" id="ARBA00023004"/>
    </source>
</evidence>
<dbReference type="InterPro" id="IPR037066">
    <property type="entry name" value="Plug_dom_sf"/>
</dbReference>
<evidence type="ECO:0000256" key="9">
    <source>
        <dbReference type="ARBA" id="ARBA00023136"/>
    </source>
</evidence>
<dbReference type="PANTHER" id="PTHR32552:SF82">
    <property type="entry name" value="FCUA PROTEIN"/>
    <property type="match status" value="1"/>
</dbReference>
<dbReference type="InterPro" id="IPR036942">
    <property type="entry name" value="Beta-barrel_TonB_sf"/>
</dbReference>
<dbReference type="PROSITE" id="PS52016">
    <property type="entry name" value="TONB_DEPENDENT_REC_3"/>
    <property type="match status" value="1"/>
</dbReference>
<dbReference type="CDD" id="cd01347">
    <property type="entry name" value="ligand_gated_channel"/>
    <property type="match status" value="1"/>
</dbReference>
<evidence type="ECO:0000313" key="16">
    <source>
        <dbReference type="Proteomes" id="UP001629246"/>
    </source>
</evidence>
<evidence type="ECO:0000256" key="11">
    <source>
        <dbReference type="ARBA" id="ARBA00023237"/>
    </source>
</evidence>
<dbReference type="NCBIfam" id="TIGR01783">
    <property type="entry name" value="TonB-siderophor"/>
    <property type="match status" value="1"/>
</dbReference>
<dbReference type="InterPro" id="IPR000531">
    <property type="entry name" value="Beta-barrel_TonB"/>
</dbReference>
<evidence type="ECO:0000256" key="6">
    <source>
        <dbReference type="ARBA" id="ARBA00022692"/>
    </source>
</evidence>
<dbReference type="SUPFAM" id="SSF56935">
    <property type="entry name" value="Porins"/>
    <property type="match status" value="1"/>
</dbReference>
<keyword evidence="5" id="KW-0410">Iron transport</keyword>
<keyword evidence="11 12" id="KW-0998">Cell outer membrane</keyword>
<evidence type="ECO:0000259" key="14">
    <source>
        <dbReference type="SMART" id="SM00965"/>
    </source>
</evidence>
<dbReference type="PANTHER" id="PTHR32552">
    <property type="entry name" value="FERRICHROME IRON RECEPTOR-RELATED"/>
    <property type="match status" value="1"/>
</dbReference>
<dbReference type="Proteomes" id="UP001629246">
    <property type="component" value="Unassembled WGS sequence"/>
</dbReference>
<evidence type="ECO:0000256" key="12">
    <source>
        <dbReference type="PROSITE-ProRule" id="PRU01360"/>
    </source>
</evidence>
<accession>A0ABW9A605</accession>
<evidence type="ECO:0000256" key="8">
    <source>
        <dbReference type="ARBA" id="ARBA00023077"/>
    </source>
</evidence>
<evidence type="ECO:0000256" key="4">
    <source>
        <dbReference type="ARBA" id="ARBA00022452"/>
    </source>
</evidence>
<evidence type="ECO:0000313" key="15">
    <source>
        <dbReference type="EMBL" id="MFL9923087.1"/>
    </source>
</evidence>
<evidence type="ECO:0000256" key="10">
    <source>
        <dbReference type="ARBA" id="ARBA00023170"/>
    </source>
</evidence>
<keyword evidence="4 12" id="KW-1134">Transmembrane beta strand</keyword>
<evidence type="ECO:0000256" key="5">
    <source>
        <dbReference type="ARBA" id="ARBA00022496"/>
    </source>
</evidence>
<keyword evidence="16" id="KW-1185">Reference proteome</keyword>
<dbReference type="SMART" id="SM00965">
    <property type="entry name" value="STN"/>
    <property type="match status" value="1"/>
</dbReference>
<dbReference type="Gene3D" id="2.40.170.20">
    <property type="entry name" value="TonB-dependent receptor, beta-barrel domain"/>
    <property type="match status" value="1"/>
</dbReference>
<keyword evidence="3 12" id="KW-0813">Transport</keyword>
<evidence type="ECO:0000256" key="1">
    <source>
        <dbReference type="ARBA" id="ARBA00004571"/>
    </source>
</evidence>
<proteinExistence type="inferred from homology"/>
<keyword evidence="5" id="KW-0406">Ion transport</keyword>
<dbReference type="Gene3D" id="2.170.130.10">
    <property type="entry name" value="TonB-dependent receptor, plug domain"/>
    <property type="match status" value="1"/>
</dbReference>
<keyword evidence="7" id="KW-0408">Iron</keyword>
<dbReference type="InterPro" id="IPR039426">
    <property type="entry name" value="TonB-dep_rcpt-like"/>
</dbReference>
<dbReference type="Gene3D" id="3.55.50.30">
    <property type="match status" value="1"/>
</dbReference>
<comment type="caution">
    <text evidence="15">The sequence shown here is derived from an EMBL/GenBank/DDBJ whole genome shotgun (WGS) entry which is preliminary data.</text>
</comment>
<dbReference type="Pfam" id="PF00593">
    <property type="entry name" value="TonB_dep_Rec_b-barrel"/>
    <property type="match status" value="1"/>
</dbReference>
<protein>
    <submittedName>
        <fullName evidence="15">TonB-dependent receptor</fullName>
    </submittedName>
</protein>
<evidence type="ECO:0000256" key="13">
    <source>
        <dbReference type="RuleBase" id="RU003357"/>
    </source>
</evidence>
<dbReference type="Pfam" id="PF07715">
    <property type="entry name" value="Plug"/>
    <property type="match status" value="1"/>
</dbReference>
<keyword evidence="9 12" id="KW-0472">Membrane</keyword>
<name>A0ABW9A605_9BURK</name>